<proteinExistence type="predicted"/>
<dbReference type="Proteomes" id="UP000469950">
    <property type="component" value="Unassembled WGS sequence"/>
</dbReference>
<evidence type="ECO:0000313" key="2">
    <source>
        <dbReference type="Proteomes" id="UP000469950"/>
    </source>
</evidence>
<accession>A0A833JLH6</accession>
<gene>
    <name evidence="1" type="ORF">F6453_3700</name>
</gene>
<evidence type="ECO:0000313" key="1">
    <source>
        <dbReference type="EMBL" id="KAE8543992.1"/>
    </source>
</evidence>
<protein>
    <recommendedName>
        <fullName evidence="3">5'-nucleotidase</fullName>
    </recommendedName>
</protein>
<organism evidence="1 2">
    <name type="scientific">Marinobacter nauticus</name>
    <name type="common">Marinobacter hydrocarbonoclasticus</name>
    <name type="synonym">Marinobacter aquaeolei</name>
    <dbReference type="NCBI Taxonomy" id="2743"/>
    <lineage>
        <taxon>Bacteria</taxon>
        <taxon>Pseudomonadati</taxon>
        <taxon>Pseudomonadota</taxon>
        <taxon>Gammaproteobacteria</taxon>
        <taxon>Pseudomonadales</taxon>
        <taxon>Marinobacteraceae</taxon>
        <taxon>Marinobacter</taxon>
    </lineage>
</organism>
<evidence type="ECO:0008006" key="3">
    <source>
        <dbReference type="Google" id="ProtNLM"/>
    </source>
</evidence>
<name>A0A833JLH6_MARNT</name>
<dbReference type="EMBL" id="WBMP01000024">
    <property type="protein sequence ID" value="KAE8543992.1"/>
    <property type="molecule type" value="Genomic_DNA"/>
</dbReference>
<comment type="caution">
    <text evidence="1">The sequence shown here is derived from an EMBL/GenBank/DDBJ whole genome shotgun (WGS) entry which is preliminary data.</text>
</comment>
<dbReference type="AlphaFoldDB" id="A0A833JLH6"/>
<dbReference type="RefSeq" id="WP_153741657.1">
    <property type="nucleotide sequence ID" value="NZ_WBMP01000024.1"/>
</dbReference>
<reference evidence="1 2" key="1">
    <citation type="submission" date="2019-10" db="EMBL/GenBank/DDBJ databases">
        <title>Draft genome sequence of Marinobacter hydrocarbonoclasticus NCT7M from the microbiome of the marine copepod.</title>
        <authorList>
            <person name="Nuttall R."/>
            <person name="Sharma G."/>
            <person name="Moisander P."/>
        </authorList>
    </citation>
    <scope>NUCLEOTIDE SEQUENCE [LARGE SCALE GENOMIC DNA]</scope>
    <source>
        <strain evidence="1 2">NCT7M</strain>
    </source>
</reference>
<sequence length="170" mass="19527">MNTPLTDDVWKRRGINILWSGSALTELQAAPKVVSLRRFFELQALGWPEDEIPWVDDAALMVAGLDVAIDALPMEEADDWIEQQVYSKILDFQDCFEGQASLIFWMADEKRWFEVAGDNAFEWYLDGRYKGQRLALGRCIWNGAQNGVRRIEVSENGKSSWIGLHHHRIS</sequence>